<evidence type="ECO:0000256" key="1">
    <source>
        <dbReference type="SAM" id="MobiDB-lite"/>
    </source>
</evidence>
<dbReference type="RefSeq" id="WP_377423903.1">
    <property type="nucleotide sequence ID" value="NZ_JBHSPR010000017.1"/>
</dbReference>
<organism evidence="2 3">
    <name type="scientific">Plantactinospora solaniradicis</name>
    <dbReference type="NCBI Taxonomy" id="1723736"/>
    <lineage>
        <taxon>Bacteria</taxon>
        <taxon>Bacillati</taxon>
        <taxon>Actinomycetota</taxon>
        <taxon>Actinomycetes</taxon>
        <taxon>Micromonosporales</taxon>
        <taxon>Micromonosporaceae</taxon>
        <taxon>Plantactinospora</taxon>
    </lineage>
</organism>
<accession>A0ABW1K988</accession>
<proteinExistence type="predicted"/>
<sequence length="92" mass="10161">MVPKAGDLVRVTGRTSVQFAGTRALMFRVLAVDPKPTYYGWAWIAGYVLNRTGEAVERRKIFVQPAGLVPVPSPRPSRPAVSARRPVESRRA</sequence>
<dbReference type="Proteomes" id="UP001596203">
    <property type="component" value="Unassembled WGS sequence"/>
</dbReference>
<gene>
    <name evidence="2" type="ORF">ACFP2T_19720</name>
</gene>
<evidence type="ECO:0000313" key="3">
    <source>
        <dbReference type="Proteomes" id="UP001596203"/>
    </source>
</evidence>
<name>A0ABW1K988_9ACTN</name>
<reference evidence="3" key="1">
    <citation type="journal article" date="2019" name="Int. J. Syst. Evol. Microbiol.">
        <title>The Global Catalogue of Microorganisms (GCM) 10K type strain sequencing project: providing services to taxonomists for standard genome sequencing and annotation.</title>
        <authorList>
            <consortium name="The Broad Institute Genomics Platform"/>
            <consortium name="The Broad Institute Genome Sequencing Center for Infectious Disease"/>
            <person name="Wu L."/>
            <person name="Ma J."/>
        </authorList>
    </citation>
    <scope>NUCLEOTIDE SEQUENCE [LARGE SCALE GENOMIC DNA]</scope>
    <source>
        <strain evidence="3">ZS-35-S2</strain>
    </source>
</reference>
<protein>
    <submittedName>
        <fullName evidence="2">Uncharacterized protein</fullName>
    </submittedName>
</protein>
<keyword evidence="3" id="KW-1185">Reference proteome</keyword>
<evidence type="ECO:0000313" key="2">
    <source>
        <dbReference type="EMBL" id="MFC6018426.1"/>
    </source>
</evidence>
<feature type="region of interest" description="Disordered" evidence="1">
    <location>
        <begin position="73"/>
        <end position="92"/>
    </location>
</feature>
<comment type="caution">
    <text evidence="2">The sequence shown here is derived from an EMBL/GenBank/DDBJ whole genome shotgun (WGS) entry which is preliminary data.</text>
</comment>
<dbReference type="EMBL" id="JBHSPR010000017">
    <property type="protein sequence ID" value="MFC6018426.1"/>
    <property type="molecule type" value="Genomic_DNA"/>
</dbReference>